<reference evidence="5" key="1">
    <citation type="submission" date="2023-02" db="EMBL/GenBank/DDBJ databases">
        <title>Description of Roseinatronobacter alkalisoli sp. nov., an alkaliphilic bacerium isolated from soda soil.</title>
        <authorList>
            <person name="Wei W."/>
        </authorList>
    </citation>
    <scope>NUCLEOTIDE SEQUENCE</scope>
    <source>
        <strain evidence="5">HJB301</strain>
    </source>
</reference>
<gene>
    <name evidence="5" type="ORF">PUT78_17415</name>
</gene>
<dbReference type="Proteomes" id="UP001431784">
    <property type="component" value="Unassembled WGS sequence"/>
</dbReference>
<dbReference type="PANTHER" id="PTHR22576">
    <property type="entry name" value="MUCOSA ASSOCIATED LYMPHOID TISSUE LYMPHOMA TRANSLOCATION PROTEIN 1/PARACASPASE"/>
    <property type="match status" value="1"/>
</dbReference>
<proteinExistence type="inferred from homology"/>
<keyword evidence="6" id="KW-1185">Reference proteome</keyword>
<comment type="caution">
    <text evidence="5">The sequence shown here is derived from an EMBL/GenBank/DDBJ whole genome shotgun (WGS) entry which is preliminary data.</text>
</comment>
<feature type="chain" id="PRO_5045643599" evidence="3">
    <location>
        <begin position="28"/>
        <end position="567"/>
    </location>
</feature>
<evidence type="ECO:0000256" key="1">
    <source>
        <dbReference type="ARBA" id="ARBA00010134"/>
    </source>
</evidence>
<protein>
    <submittedName>
        <fullName evidence="5">Caspase family protein</fullName>
    </submittedName>
</protein>
<comment type="similarity">
    <text evidence="1">Belongs to the peptidase C14A family.</text>
</comment>
<evidence type="ECO:0000256" key="2">
    <source>
        <dbReference type="SAM" id="MobiDB-lite"/>
    </source>
</evidence>
<dbReference type="RefSeq" id="WP_274353549.1">
    <property type="nucleotide sequence ID" value="NZ_JAQZSM010000020.1"/>
</dbReference>
<feature type="region of interest" description="Disordered" evidence="2">
    <location>
        <begin position="519"/>
        <end position="567"/>
    </location>
</feature>
<dbReference type="InterPro" id="IPR011600">
    <property type="entry name" value="Pept_C14_caspase"/>
</dbReference>
<feature type="compositionally biased region" description="Low complexity" evidence="2">
    <location>
        <begin position="520"/>
        <end position="554"/>
    </location>
</feature>
<dbReference type="SUPFAM" id="SSF52129">
    <property type="entry name" value="Caspase-like"/>
    <property type="match status" value="1"/>
</dbReference>
<dbReference type="InterPro" id="IPR052039">
    <property type="entry name" value="Caspase-related_regulators"/>
</dbReference>
<dbReference type="InterPro" id="IPR029030">
    <property type="entry name" value="Caspase-like_dom_sf"/>
</dbReference>
<organism evidence="5 6">
    <name type="scientific">Roseinatronobacter alkalisoli</name>
    <dbReference type="NCBI Taxonomy" id="3028235"/>
    <lineage>
        <taxon>Bacteria</taxon>
        <taxon>Pseudomonadati</taxon>
        <taxon>Pseudomonadota</taxon>
        <taxon>Alphaproteobacteria</taxon>
        <taxon>Rhodobacterales</taxon>
        <taxon>Paracoccaceae</taxon>
        <taxon>Roseinatronobacter</taxon>
    </lineage>
</organism>
<feature type="domain" description="Caspase family p20" evidence="4">
    <location>
        <begin position="31"/>
        <end position="160"/>
    </location>
</feature>
<evidence type="ECO:0000256" key="3">
    <source>
        <dbReference type="SAM" id="SignalP"/>
    </source>
</evidence>
<dbReference type="InterPro" id="IPR001309">
    <property type="entry name" value="Pept_C14_p20"/>
</dbReference>
<evidence type="ECO:0000313" key="6">
    <source>
        <dbReference type="Proteomes" id="UP001431784"/>
    </source>
</evidence>
<name>A0ABT5TDU4_9RHOB</name>
<feature type="signal peptide" evidence="3">
    <location>
        <begin position="1"/>
        <end position="27"/>
    </location>
</feature>
<dbReference type="EMBL" id="JAQZSM010000020">
    <property type="protein sequence ID" value="MDD7972875.1"/>
    <property type="molecule type" value="Genomic_DNA"/>
</dbReference>
<feature type="compositionally biased region" description="Polar residues" evidence="2">
    <location>
        <begin position="557"/>
        <end position="567"/>
    </location>
</feature>
<dbReference type="Gene3D" id="3.40.50.1460">
    <property type="match status" value="1"/>
</dbReference>
<dbReference type="Pfam" id="PF00656">
    <property type="entry name" value="Peptidase_C14"/>
    <property type="match status" value="1"/>
</dbReference>
<dbReference type="InterPro" id="IPR015917">
    <property type="entry name" value="Pept_C14A"/>
</dbReference>
<dbReference type="PROSITE" id="PS50208">
    <property type="entry name" value="CASPASE_P20"/>
    <property type="match status" value="1"/>
</dbReference>
<evidence type="ECO:0000259" key="4">
    <source>
        <dbReference type="PROSITE" id="PS50208"/>
    </source>
</evidence>
<sequence>MSIARFFMASLAALALALLHAPAPALSQPQDRRMALVVGNGAYTHLEALPNATRDARAIARALETQGFEVTLLLDSTHAGFADTLGQFAHAAAGADAALFYFSGHGFQKSGVNYLAPVDAVLDTPAMVPAQTLRLDDVTDRISAQGRRSIILLDACRNNPLPAALRDDTPMGLAVPETGRDTFVAFATQPGNLTYDGREGDNSPFTSALLRHLGTEGQPISQMMIEVRNEVEAATLGQQIPWDQSSLTAPFFFNPLQPTAEDLAALATMSAVMQDRFLRTWRAQGAQIPDEVISAAIGADSGVTQAAAVMLPPESPLADATELPDFAASLIFIDDVDGTGASNGQAQTAETARPDAAGSGSITLAALAPLPGAGSDIGTARAVPMQQLSASDILATGQSPFIPDAPIEWLAALDPARIPDLRRPDQPDGRQRIIGIDVTPPGMDLPEMTAQELATELQTALQQVGCYRMQIDGQWGPGSRGALRNYLTHSGQSTSGEEPTPEILIMVRASTGAICPAPVAQAPSQRARTTTTRAPAPASPPVQQQAAPATPAAPSGSRMQNALRSFR</sequence>
<keyword evidence="3" id="KW-0732">Signal</keyword>
<accession>A0ABT5TDU4</accession>
<dbReference type="PANTHER" id="PTHR22576:SF37">
    <property type="entry name" value="MUCOSA-ASSOCIATED LYMPHOID TISSUE LYMPHOMA TRANSLOCATION PROTEIN 1"/>
    <property type="match status" value="1"/>
</dbReference>
<evidence type="ECO:0000313" key="5">
    <source>
        <dbReference type="EMBL" id="MDD7972875.1"/>
    </source>
</evidence>
<dbReference type="SMART" id="SM00115">
    <property type="entry name" value="CASc"/>
    <property type="match status" value="1"/>
</dbReference>